<comment type="subcellular location">
    <subcellularLocation>
        <location evidence="1">Nucleus</location>
    </subcellularLocation>
</comment>
<accession>A0A9D3UKM0</accession>
<feature type="domain" description="MADS-box" evidence="6">
    <location>
        <begin position="18"/>
        <end position="68"/>
    </location>
</feature>
<dbReference type="PANTHER" id="PTHR11945:SF725">
    <property type="entry name" value="AGAMOUS-LIKE 58-RELATED"/>
    <property type="match status" value="1"/>
</dbReference>
<dbReference type="GO" id="GO:0046983">
    <property type="term" value="F:protein dimerization activity"/>
    <property type="evidence" value="ECO:0007669"/>
    <property type="project" value="InterPro"/>
</dbReference>
<dbReference type="AlphaFoldDB" id="A0A9D3UKM0"/>
<name>A0A9D3UKM0_9ROSI</name>
<dbReference type="OrthoDB" id="1082350at2759"/>
<keyword evidence="8" id="KW-1185">Reference proteome</keyword>
<evidence type="ECO:0000256" key="4">
    <source>
        <dbReference type="ARBA" id="ARBA00023163"/>
    </source>
</evidence>
<dbReference type="GO" id="GO:0000981">
    <property type="term" value="F:DNA-binding transcription factor activity, RNA polymerase II-specific"/>
    <property type="evidence" value="ECO:0007669"/>
    <property type="project" value="TreeGrafter"/>
</dbReference>
<comment type="caution">
    <text evidence="7">The sequence shown here is derived from an EMBL/GenBank/DDBJ whole genome shotgun (WGS) entry which is preliminary data.</text>
</comment>
<evidence type="ECO:0000313" key="8">
    <source>
        <dbReference type="Proteomes" id="UP000828251"/>
    </source>
</evidence>
<dbReference type="PANTHER" id="PTHR11945">
    <property type="entry name" value="MADS BOX PROTEIN"/>
    <property type="match status" value="1"/>
</dbReference>
<dbReference type="InterPro" id="IPR002100">
    <property type="entry name" value="TF_MADSbox"/>
</dbReference>
<dbReference type="PROSITE" id="PS50066">
    <property type="entry name" value="MADS_BOX_2"/>
    <property type="match status" value="1"/>
</dbReference>
<dbReference type="Gene3D" id="3.40.1810.10">
    <property type="entry name" value="Transcription factor, MADS-box"/>
    <property type="match status" value="1"/>
</dbReference>
<feature type="non-terminal residue" evidence="7">
    <location>
        <position position="96"/>
    </location>
</feature>
<dbReference type="SUPFAM" id="SSF55455">
    <property type="entry name" value="SRF-like"/>
    <property type="match status" value="1"/>
</dbReference>
<dbReference type="GO" id="GO:0000978">
    <property type="term" value="F:RNA polymerase II cis-regulatory region sequence-specific DNA binding"/>
    <property type="evidence" value="ECO:0007669"/>
    <property type="project" value="TreeGrafter"/>
</dbReference>
<dbReference type="GO" id="GO:0005634">
    <property type="term" value="C:nucleus"/>
    <property type="evidence" value="ECO:0007669"/>
    <property type="project" value="UniProtKB-SubCell"/>
</dbReference>
<keyword evidence="3" id="KW-0238">DNA-binding</keyword>
<protein>
    <recommendedName>
        <fullName evidence="6">MADS-box domain-containing protein</fullName>
    </recommendedName>
</protein>
<dbReference type="SMART" id="SM00432">
    <property type="entry name" value="MADS"/>
    <property type="match status" value="1"/>
</dbReference>
<sequence>MASSGKKTREKRKIEIIIENEDDRLISFSKRYTGIYQKISEVSTLCGGEIFLIIFSPTGKPYSCGHPSIETVAKQILNANQPFNETTHAPTKAYHK</sequence>
<gene>
    <name evidence="7" type="ORF">J1N35_037685</name>
</gene>
<organism evidence="7 8">
    <name type="scientific">Gossypium stocksii</name>
    <dbReference type="NCBI Taxonomy" id="47602"/>
    <lineage>
        <taxon>Eukaryota</taxon>
        <taxon>Viridiplantae</taxon>
        <taxon>Streptophyta</taxon>
        <taxon>Embryophyta</taxon>
        <taxon>Tracheophyta</taxon>
        <taxon>Spermatophyta</taxon>
        <taxon>Magnoliopsida</taxon>
        <taxon>eudicotyledons</taxon>
        <taxon>Gunneridae</taxon>
        <taxon>Pentapetalae</taxon>
        <taxon>rosids</taxon>
        <taxon>malvids</taxon>
        <taxon>Malvales</taxon>
        <taxon>Malvaceae</taxon>
        <taxon>Malvoideae</taxon>
        <taxon>Gossypium</taxon>
    </lineage>
</organism>
<dbReference type="Pfam" id="PF00319">
    <property type="entry name" value="SRF-TF"/>
    <property type="match status" value="1"/>
</dbReference>
<evidence type="ECO:0000256" key="1">
    <source>
        <dbReference type="ARBA" id="ARBA00004123"/>
    </source>
</evidence>
<evidence type="ECO:0000313" key="7">
    <source>
        <dbReference type="EMBL" id="KAH1046901.1"/>
    </source>
</evidence>
<evidence type="ECO:0000256" key="3">
    <source>
        <dbReference type="ARBA" id="ARBA00023125"/>
    </source>
</evidence>
<keyword evidence="2" id="KW-0805">Transcription regulation</keyword>
<dbReference type="PRINTS" id="PR00404">
    <property type="entry name" value="MADSDOMAIN"/>
</dbReference>
<dbReference type="Proteomes" id="UP000828251">
    <property type="component" value="Unassembled WGS sequence"/>
</dbReference>
<evidence type="ECO:0000256" key="5">
    <source>
        <dbReference type="ARBA" id="ARBA00023242"/>
    </source>
</evidence>
<reference evidence="7 8" key="1">
    <citation type="journal article" date="2021" name="Plant Biotechnol. J.">
        <title>Multi-omics assisted identification of the key and species-specific regulatory components of drought-tolerant mechanisms in Gossypium stocksii.</title>
        <authorList>
            <person name="Yu D."/>
            <person name="Ke L."/>
            <person name="Zhang D."/>
            <person name="Wu Y."/>
            <person name="Sun Y."/>
            <person name="Mei J."/>
            <person name="Sun J."/>
            <person name="Sun Y."/>
        </authorList>
    </citation>
    <scope>NUCLEOTIDE SEQUENCE [LARGE SCALE GENOMIC DNA]</scope>
    <source>
        <strain evidence="8">cv. E1</strain>
        <tissue evidence="7">Leaf</tissue>
    </source>
</reference>
<keyword evidence="4" id="KW-0804">Transcription</keyword>
<evidence type="ECO:0000259" key="6">
    <source>
        <dbReference type="PROSITE" id="PS50066"/>
    </source>
</evidence>
<keyword evidence="5" id="KW-0539">Nucleus</keyword>
<dbReference type="EMBL" id="JAIQCV010000011">
    <property type="protein sequence ID" value="KAH1046901.1"/>
    <property type="molecule type" value="Genomic_DNA"/>
</dbReference>
<proteinExistence type="predicted"/>
<dbReference type="InterPro" id="IPR036879">
    <property type="entry name" value="TF_MADSbox_sf"/>
</dbReference>
<evidence type="ECO:0000256" key="2">
    <source>
        <dbReference type="ARBA" id="ARBA00023015"/>
    </source>
</evidence>